<dbReference type="SMART" id="SM00028">
    <property type="entry name" value="TPR"/>
    <property type="match status" value="5"/>
</dbReference>
<dbReference type="InterPro" id="IPR011990">
    <property type="entry name" value="TPR-like_helical_dom_sf"/>
</dbReference>
<sequence>MKPQRREPGTGLQHPQHDLTGRPGAADGDVARCRGAAARGDHHGALSELRTLAKPLCDSGAVRSFLELLDALPPAQAHTDLDLLLRAGTAWTELTAWQRAAACYRRAHRLATDHGTAPDLAQVVTAQGVLAWYRGDIPEARRLLDRASRLLSGTVSDDPAWDELREGQALVHSAHGELDRAETLLRIQLRTFQRRADAEGQRHVLANAAVLVALRRGDFDHAEALLEEALALAEEYGLQLGLPRTLNCLAFVLNWQGRHDEAHGHARRALHEGHRLHVPHAVCFAEYNQAVALGHRGETTAALDACDRALRALRTGSSSLLRADVLLARARLERPHSPRRAADTARTAVHVARTQQDRWTLGVCLLELADIDGAAAGAGLLAEAGALFRRYGDRHQSLRWHTVAARHAHDRGDMDALAGHVTTLVTDMGRYPGLTPLIAGRLRSLLPPVADRVAAALPAAEGGGDDSLAPLAADLLASPDERVRTWAVAALSARPTPRAYALLAGHHDDSAAVRARVDETMTAAAAEPLPGLDLLCLGGYEVRAGAPVPPDRWTSLHAQLILVYLAANGGATRDELLDLLWPEDDVRRTEVRLRSTMRLLRHALRPPWRPDANYVEHRAGSYRIAHEVRVTTDFARFEAQVGTARSSTGRARRQACGDALALYRGDLLPGFGQDWVRRERERLALDWLWTLEEHAADLLAAGACEEAEVHARRVIGRDPLRERAWRVLMEVCARQDRRAEAVRSYLLLRERLREELATEPSPATQRLYTAITGDRRPGAVG</sequence>
<dbReference type="EMBL" id="JAVREQ010000027">
    <property type="protein sequence ID" value="MDT0381884.1"/>
    <property type="molecule type" value="Genomic_DNA"/>
</dbReference>
<name>A0ABU2NY16_9ACTN</name>
<dbReference type="Gene3D" id="1.25.40.10">
    <property type="entry name" value="Tetratricopeptide repeat domain"/>
    <property type="match status" value="3"/>
</dbReference>
<keyword evidence="3" id="KW-0238">DNA-binding</keyword>
<comment type="caution">
    <text evidence="7">The sequence shown here is derived from an EMBL/GenBank/DDBJ whole genome shotgun (WGS) entry which is preliminary data.</text>
</comment>
<dbReference type="InterPro" id="IPR019734">
    <property type="entry name" value="TPR_rpt"/>
</dbReference>
<dbReference type="SMART" id="SM01043">
    <property type="entry name" value="BTAD"/>
    <property type="match status" value="1"/>
</dbReference>
<reference evidence="8" key="1">
    <citation type="submission" date="2023-07" db="EMBL/GenBank/DDBJ databases">
        <title>30 novel species of actinomycetes from the DSMZ collection.</title>
        <authorList>
            <person name="Nouioui I."/>
        </authorList>
    </citation>
    <scope>NUCLEOTIDE SEQUENCE [LARGE SCALE GENOMIC DNA]</scope>
    <source>
        <strain evidence="8">DSM 42041</strain>
    </source>
</reference>
<dbReference type="InterPro" id="IPR005158">
    <property type="entry name" value="BTAD"/>
</dbReference>
<evidence type="ECO:0000256" key="1">
    <source>
        <dbReference type="ARBA" id="ARBA00005820"/>
    </source>
</evidence>
<feature type="domain" description="OmpR/PhoB-type" evidence="5">
    <location>
        <begin position="545"/>
        <end position="624"/>
    </location>
</feature>
<accession>A0ABU2NY16</accession>
<evidence type="ECO:0000256" key="2">
    <source>
        <dbReference type="ARBA" id="ARBA00023012"/>
    </source>
</evidence>
<dbReference type="InterPro" id="IPR001867">
    <property type="entry name" value="OmpR/PhoB-type_DNA-bd"/>
</dbReference>
<dbReference type="Pfam" id="PF13374">
    <property type="entry name" value="TPR_10"/>
    <property type="match status" value="1"/>
</dbReference>
<dbReference type="SMART" id="SM00862">
    <property type="entry name" value="Trans_reg_C"/>
    <property type="match status" value="1"/>
</dbReference>
<dbReference type="InterPro" id="IPR016032">
    <property type="entry name" value="Sig_transdc_resp-reg_C-effctor"/>
</dbReference>
<dbReference type="SUPFAM" id="SSF48452">
    <property type="entry name" value="TPR-like"/>
    <property type="match status" value="3"/>
</dbReference>
<dbReference type="Pfam" id="PF03704">
    <property type="entry name" value="BTAD"/>
    <property type="match status" value="1"/>
</dbReference>
<dbReference type="Gene3D" id="1.10.10.10">
    <property type="entry name" value="Winged helix-like DNA-binding domain superfamily/Winged helix DNA-binding domain"/>
    <property type="match status" value="1"/>
</dbReference>
<dbReference type="Proteomes" id="UP001183414">
    <property type="component" value="Unassembled WGS sequence"/>
</dbReference>
<evidence type="ECO:0000256" key="4">
    <source>
        <dbReference type="SAM" id="MobiDB-lite"/>
    </source>
</evidence>
<evidence type="ECO:0000313" key="7">
    <source>
        <dbReference type="EMBL" id="MDT0381884.1"/>
    </source>
</evidence>
<dbReference type="RefSeq" id="WP_311675539.1">
    <property type="nucleotide sequence ID" value="NZ_JAVREQ010000027.1"/>
</dbReference>
<comment type="similarity">
    <text evidence="1">Belongs to the AfsR/DnrI/RedD regulatory family.</text>
</comment>
<evidence type="ECO:0000259" key="5">
    <source>
        <dbReference type="SMART" id="SM00862"/>
    </source>
</evidence>
<gene>
    <name evidence="7" type="ORF">RM572_24275</name>
</gene>
<evidence type="ECO:0000259" key="6">
    <source>
        <dbReference type="SMART" id="SM01043"/>
    </source>
</evidence>
<keyword evidence="2" id="KW-0902">Two-component regulatory system</keyword>
<evidence type="ECO:0000256" key="3">
    <source>
        <dbReference type="ARBA" id="ARBA00023125"/>
    </source>
</evidence>
<dbReference type="PANTHER" id="PTHR35807">
    <property type="entry name" value="TRANSCRIPTIONAL REGULATOR REDD-RELATED"/>
    <property type="match status" value="1"/>
</dbReference>
<dbReference type="InterPro" id="IPR036388">
    <property type="entry name" value="WH-like_DNA-bd_sf"/>
</dbReference>
<keyword evidence="8" id="KW-1185">Reference proteome</keyword>
<protein>
    <submittedName>
        <fullName evidence="7">BTAD domain-containing putative transcriptional regulator</fullName>
    </submittedName>
</protein>
<feature type="domain" description="Bacterial transcriptional activator" evidence="6">
    <location>
        <begin position="632"/>
        <end position="772"/>
    </location>
</feature>
<dbReference type="SUPFAM" id="SSF46894">
    <property type="entry name" value="C-terminal effector domain of the bipartite response regulators"/>
    <property type="match status" value="1"/>
</dbReference>
<evidence type="ECO:0000313" key="8">
    <source>
        <dbReference type="Proteomes" id="UP001183414"/>
    </source>
</evidence>
<proteinExistence type="inferred from homology"/>
<feature type="region of interest" description="Disordered" evidence="4">
    <location>
        <begin position="1"/>
        <end position="28"/>
    </location>
</feature>
<dbReference type="InterPro" id="IPR051677">
    <property type="entry name" value="AfsR-DnrI-RedD_regulator"/>
</dbReference>
<organism evidence="7 8">
    <name type="scientific">Streptomyces hazeniae</name>
    <dbReference type="NCBI Taxonomy" id="3075538"/>
    <lineage>
        <taxon>Bacteria</taxon>
        <taxon>Bacillati</taxon>
        <taxon>Actinomycetota</taxon>
        <taxon>Actinomycetes</taxon>
        <taxon>Kitasatosporales</taxon>
        <taxon>Streptomycetaceae</taxon>
        <taxon>Streptomyces</taxon>
    </lineage>
</organism>